<sequence length="115" mass="12794">MSSLSHLDFGFSTATSVLSLIMRFTQLILFILLTTLGLAAPATRKPDDKSFSEDVDPLVVAGKTAPFNPDWNYCQTKCDCAKRFDKSTQREDFFQCITDPNCEQCARNGMSPSKV</sequence>
<dbReference type="AlphaFoldDB" id="A0A166ZJY3"/>
<accession>A0A166ZJY3</accession>
<evidence type="ECO:0000256" key="1">
    <source>
        <dbReference type="SAM" id="Phobius"/>
    </source>
</evidence>
<evidence type="ECO:0000313" key="3">
    <source>
        <dbReference type="Proteomes" id="UP000076584"/>
    </source>
</evidence>
<evidence type="ECO:0000313" key="2">
    <source>
        <dbReference type="EMBL" id="KZL79010.1"/>
    </source>
</evidence>
<dbReference type="Proteomes" id="UP000076584">
    <property type="component" value="Unassembled WGS sequence"/>
</dbReference>
<gene>
    <name evidence="2" type="ORF">CI238_06864</name>
</gene>
<reference evidence="2 3" key="1">
    <citation type="submission" date="2015-06" db="EMBL/GenBank/DDBJ databases">
        <title>Survival trade-offs in plant roots during colonization by closely related pathogenic and mutualistic fungi.</title>
        <authorList>
            <person name="Hacquard S."/>
            <person name="Kracher B."/>
            <person name="Hiruma K."/>
            <person name="Weinman A."/>
            <person name="Muench P."/>
            <person name="Garrido Oter R."/>
            <person name="Ver Loren van Themaat E."/>
            <person name="Dallerey J.-F."/>
            <person name="Damm U."/>
            <person name="Henrissat B."/>
            <person name="Lespinet O."/>
            <person name="Thon M."/>
            <person name="Kemen E."/>
            <person name="McHardy A.C."/>
            <person name="Schulze-Lefert P."/>
            <person name="O'Connell R.J."/>
        </authorList>
    </citation>
    <scope>NUCLEOTIDE SEQUENCE [LARGE SCALE GENOMIC DNA]</scope>
    <source>
        <strain evidence="2 3">MAFF 238704</strain>
    </source>
</reference>
<dbReference type="EMBL" id="LFIW01002162">
    <property type="protein sequence ID" value="KZL79010.1"/>
    <property type="molecule type" value="Genomic_DNA"/>
</dbReference>
<keyword evidence="1" id="KW-0472">Membrane</keyword>
<name>A0A166ZJY3_COLIC</name>
<proteinExistence type="predicted"/>
<keyword evidence="1" id="KW-0812">Transmembrane</keyword>
<comment type="caution">
    <text evidence="2">The sequence shown here is derived from an EMBL/GenBank/DDBJ whole genome shotgun (WGS) entry which is preliminary data.</text>
</comment>
<protein>
    <submittedName>
        <fullName evidence="2">Uncharacterized protein</fullName>
    </submittedName>
</protein>
<keyword evidence="1" id="KW-1133">Transmembrane helix</keyword>
<organism evidence="2 3">
    <name type="scientific">Colletotrichum incanum</name>
    <name type="common">Soybean anthracnose fungus</name>
    <dbReference type="NCBI Taxonomy" id="1573173"/>
    <lineage>
        <taxon>Eukaryota</taxon>
        <taxon>Fungi</taxon>
        <taxon>Dikarya</taxon>
        <taxon>Ascomycota</taxon>
        <taxon>Pezizomycotina</taxon>
        <taxon>Sordariomycetes</taxon>
        <taxon>Hypocreomycetidae</taxon>
        <taxon>Glomerellales</taxon>
        <taxon>Glomerellaceae</taxon>
        <taxon>Colletotrichum</taxon>
        <taxon>Colletotrichum spaethianum species complex</taxon>
    </lineage>
</organism>
<feature type="transmembrane region" description="Helical" evidence="1">
    <location>
        <begin position="20"/>
        <end position="40"/>
    </location>
</feature>
<keyword evidence="3" id="KW-1185">Reference proteome</keyword>